<dbReference type="Gene3D" id="1.20.1440.30">
    <property type="entry name" value="Biosynthetic Protein domain"/>
    <property type="match status" value="1"/>
</dbReference>
<dbReference type="Gene3D" id="3.40.1660.10">
    <property type="entry name" value="EreA-like (biosynthetic domain)"/>
    <property type="match status" value="1"/>
</dbReference>
<dbReference type="CDD" id="cd14728">
    <property type="entry name" value="Ere-like"/>
    <property type="match status" value="1"/>
</dbReference>
<dbReference type="SUPFAM" id="SSF159501">
    <property type="entry name" value="EreA/ChaN-like"/>
    <property type="match status" value="1"/>
</dbReference>
<dbReference type="InterPro" id="IPR007815">
    <property type="entry name" value="Emycin_Estase"/>
</dbReference>
<protein>
    <submittedName>
        <fullName evidence="1">Erythromycin esterase family protein</fullName>
    </submittedName>
</protein>
<sequence>MMVSNALSVEKSAVAARLRPYAELLPSPDTPDFGNIFDRYGDARLVLLGEATHGTHEFYTARAAISRRLIQHHGFTIIAVEGDWPDIARLDDYVRLRGPRPHRGEPFVRFPTWMWRNEEMLGFIDWLRGHNAQLPEESRVSLRGLDVYSLGESIEAVIEYLDRHDPPAAERARQRYGCLAPWQDDPQLYGHAVEQNRFAACEDAVVEQLRDLLSHRMKWIADYDGEDFFDAEQNARIVRAAEQYYRSIYRRASESWNLRDRHMFETLQAVMAHHENARALVWAHNSHVGNAAATAMGWHGEFNIGELVRAAYHDDAVLIGFGTDRGTVAAASDWGADMQIQELRSARDDSWEAAFRSIGLMRCLVDWRRCKDGDPKDTLSQSMLERAVGVVYRPQSELMSHYFEAVLSEQFDAYVWFEESRAVTPLGPVRPHGAPEVWPFGL</sequence>
<evidence type="ECO:0000313" key="2">
    <source>
        <dbReference type="Proteomes" id="UP000316343"/>
    </source>
</evidence>
<reference evidence="1 2" key="1">
    <citation type="submission" date="2019-06" db="EMBL/GenBank/DDBJ databases">
        <title>Erythrobacter insulae sp. nov., isolated from a tidal flat.</title>
        <authorList>
            <person name="Yoon J.-H."/>
        </authorList>
    </citation>
    <scope>NUCLEOTIDE SEQUENCE [LARGE SCALE GENOMIC DNA]</scope>
    <source>
        <strain evidence="1 2">JBTF-M21</strain>
    </source>
</reference>
<name>A0A547PDC1_9SPHN</name>
<dbReference type="InterPro" id="IPR014622">
    <property type="entry name" value="UCP036794_erythomycin"/>
</dbReference>
<dbReference type="InterPro" id="IPR052036">
    <property type="entry name" value="Hydrolase/PRTase-associated"/>
</dbReference>
<comment type="caution">
    <text evidence="1">The sequence shown here is derived from an EMBL/GenBank/DDBJ whole genome shotgun (WGS) entry which is preliminary data.</text>
</comment>
<dbReference type="OrthoDB" id="9810066at2"/>
<dbReference type="Pfam" id="PF05139">
    <property type="entry name" value="Erythro_esteras"/>
    <property type="match status" value="1"/>
</dbReference>
<dbReference type="GO" id="GO:0046677">
    <property type="term" value="P:response to antibiotic"/>
    <property type="evidence" value="ECO:0007669"/>
    <property type="project" value="InterPro"/>
</dbReference>
<dbReference type="Gene3D" id="3.30.1870.10">
    <property type="entry name" value="EreA-like, domain 2"/>
    <property type="match status" value="1"/>
</dbReference>
<dbReference type="RefSeq" id="WP_142788400.1">
    <property type="nucleotide sequence ID" value="NZ_VHJK01000001.1"/>
</dbReference>
<dbReference type="PIRSF" id="PIRSF036794">
    <property type="entry name" value="UCP_erythr_ester"/>
    <property type="match status" value="1"/>
</dbReference>
<dbReference type="PANTHER" id="PTHR31299:SF0">
    <property type="entry name" value="ESTERASE, PUTATIVE (AFU_ORTHOLOGUE AFUA_1G05850)-RELATED"/>
    <property type="match status" value="1"/>
</dbReference>
<evidence type="ECO:0000313" key="1">
    <source>
        <dbReference type="EMBL" id="TRD12127.1"/>
    </source>
</evidence>
<proteinExistence type="predicted"/>
<organism evidence="1 2">
    <name type="scientific">Erythrobacter insulae</name>
    <dbReference type="NCBI Taxonomy" id="2584124"/>
    <lineage>
        <taxon>Bacteria</taxon>
        <taxon>Pseudomonadati</taxon>
        <taxon>Pseudomonadota</taxon>
        <taxon>Alphaproteobacteria</taxon>
        <taxon>Sphingomonadales</taxon>
        <taxon>Erythrobacteraceae</taxon>
        <taxon>Erythrobacter/Porphyrobacter group</taxon>
        <taxon>Erythrobacter</taxon>
    </lineage>
</organism>
<dbReference type="EMBL" id="VHJK01000001">
    <property type="protein sequence ID" value="TRD12127.1"/>
    <property type="molecule type" value="Genomic_DNA"/>
</dbReference>
<dbReference type="PANTHER" id="PTHR31299">
    <property type="entry name" value="ESTERASE, PUTATIVE (AFU_ORTHOLOGUE AFUA_1G05850)-RELATED"/>
    <property type="match status" value="1"/>
</dbReference>
<keyword evidence="2" id="KW-1185">Reference proteome</keyword>
<gene>
    <name evidence="1" type="ORF">FGU71_09825</name>
</gene>
<dbReference type="AlphaFoldDB" id="A0A547PDC1"/>
<accession>A0A547PDC1</accession>
<dbReference type="Proteomes" id="UP000316343">
    <property type="component" value="Unassembled WGS sequence"/>
</dbReference>